<dbReference type="CDD" id="cd06188">
    <property type="entry name" value="NADH_quinone_reductase"/>
    <property type="match status" value="1"/>
</dbReference>
<comment type="catalytic activity">
    <reaction evidence="26 27">
        <text>a ubiquinone + n Na(+)(in) + NADH + H(+) = a ubiquinol + n Na(+)(out) + NAD(+)</text>
        <dbReference type="Rhea" id="RHEA:47748"/>
        <dbReference type="Rhea" id="RHEA-COMP:9565"/>
        <dbReference type="Rhea" id="RHEA-COMP:9566"/>
        <dbReference type="ChEBI" id="CHEBI:15378"/>
        <dbReference type="ChEBI" id="CHEBI:16389"/>
        <dbReference type="ChEBI" id="CHEBI:17976"/>
        <dbReference type="ChEBI" id="CHEBI:29101"/>
        <dbReference type="ChEBI" id="CHEBI:57540"/>
        <dbReference type="ChEBI" id="CHEBI:57945"/>
        <dbReference type="EC" id="7.2.1.1"/>
    </reaction>
</comment>
<keyword evidence="18 27" id="KW-0520">NAD</keyword>
<evidence type="ECO:0000256" key="4">
    <source>
        <dbReference type="ARBA" id="ARBA00005570"/>
    </source>
</evidence>
<feature type="binding site" evidence="27">
    <location>
        <position position="123"/>
    </location>
    <ligand>
        <name>[2Fe-2S] cluster</name>
        <dbReference type="ChEBI" id="CHEBI:190135"/>
    </ligand>
</feature>
<reference evidence="31" key="1">
    <citation type="submission" date="2016-11" db="EMBL/GenBank/DDBJ databases">
        <authorList>
            <person name="Varghese N."/>
            <person name="Submissions S."/>
        </authorList>
    </citation>
    <scope>NUCLEOTIDE SEQUENCE [LARGE SCALE GENOMIC DNA]</scope>
    <source>
        <strain evidence="31">DSM 22623</strain>
    </source>
</reference>
<evidence type="ECO:0000256" key="21">
    <source>
        <dbReference type="ARBA" id="ARBA00023075"/>
    </source>
</evidence>
<feature type="transmembrane region" description="Helical" evidence="27">
    <location>
        <begin position="12"/>
        <end position="38"/>
    </location>
</feature>
<dbReference type="GO" id="GO:0051537">
    <property type="term" value="F:2 iron, 2 sulfur cluster binding"/>
    <property type="evidence" value="ECO:0007669"/>
    <property type="project" value="UniProtKB-KW"/>
</dbReference>
<dbReference type="GO" id="GO:0006814">
    <property type="term" value="P:sodium ion transport"/>
    <property type="evidence" value="ECO:0007669"/>
    <property type="project" value="UniProtKB-UniRule"/>
</dbReference>
<dbReference type="PIRSF" id="PIRSF000044">
    <property type="entry name" value="Cis_Diol_DH_RD"/>
    <property type="match status" value="1"/>
</dbReference>
<comment type="cofactor">
    <cofactor evidence="1 27">
        <name>FAD</name>
        <dbReference type="ChEBI" id="CHEBI:57692"/>
    </cofactor>
</comment>
<evidence type="ECO:0000256" key="8">
    <source>
        <dbReference type="ARBA" id="ARBA00022448"/>
    </source>
</evidence>
<keyword evidence="14 27" id="KW-0274">FAD</keyword>
<dbReference type="EMBL" id="FQYP01000013">
    <property type="protein sequence ID" value="SHJ65326.1"/>
    <property type="molecule type" value="Genomic_DNA"/>
</dbReference>
<comment type="subunit">
    <text evidence="5 27">Composed of six subunits; NqrA, NqrB, NqrC, NqrD, NqrE and NqrF.</text>
</comment>
<feature type="domain" description="2Fe-2S ferredoxin-type" evidence="28">
    <location>
        <begin position="47"/>
        <end position="139"/>
    </location>
</feature>
<comment type="subcellular location">
    <subcellularLocation>
        <location evidence="3">Cell inner membrane</location>
    </subcellularLocation>
    <subcellularLocation>
        <location evidence="27">Cell membrane</location>
        <topology evidence="27">Single-pass membrane protein</topology>
    </subcellularLocation>
</comment>
<dbReference type="CDD" id="cd00207">
    <property type="entry name" value="fer2"/>
    <property type="match status" value="1"/>
</dbReference>
<dbReference type="AlphaFoldDB" id="A0A1M6L2E3"/>
<protein>
    <recommendedName>
        <fullName evidence="7 27">Na(+)-translocating NADH-quinone reductase subunit F</fullName>
        <shortName evidence="27">Na(+)-NQR subunit F</shortName>
        <shortName evidence="27">Na(+)-translocating NQR subunit F</shortName>
        <ecNumber evidence="6 27">7.2.1.1</ecNumber>
    </recommendedName>
    <alternativeName>
        <fullName evidence="25 27">NQR complex subunit F</fullName>
    </alternativeName>
    <alternativeName>
        <fullName evidence="24 27">NQR-1 subunit F</fullName>
    </alternativeName>
</protein>
<dbReference type="Proteomes" id="UP000184432">
    <property type="component" value="Unassembled WGS sequence"/>
</dbReference>
<keyword evidence="27" id="KW-0812">Transmembrane</keyword>
<evidence type="ECO:0000256" key="19">
    <source>
        <dbReference type="ARBA" id="ARBA00023053"/>
    </source>
</evidence>
<dbReference type="Pfam" id="PF00175">
    <property type="entry name" value="NAD_binding_1"/>
    <property type="match status" value="1"/>
</dbReference>
<evidence type="ECO:0000256" key="26">
    <source>
        <dbReference type="ARBA" id="ARBA00048891"/>
    </source>
</evidence>
<evidence type="ECO:0000256" key="14">
    <source>
        <dbReference type="ARBA" id="ARBA00022827"/>
    </source>
</evidence>
<dbReference type="Pfam" id="PF00111">
    <property type="entry name" value="Fer2"/>
    <property type="match status" value="1"/>
</dbReference>
<dbReference type="InterPro" id="IPR017927">
    <property type="entry name" value="FAD-bd_FR_type"/>
</dbReference>
<dbReference type="SUPFAM" id="SSF52343">
    <property type="entry name" value="Ferredoxin reductase-like, C-terminal NADP-linked domain"/>
    <property type="match status" value="1"/>
</dbReference>
<evidence type="ECO:0000256" key="15">
    <source>
        <dbReference type="ARBA" id="ARBA00022967"/>
    </source>
</evidence>
<evidence type="ECO:0000256" key="18">
    <source>
        <dbReference type="ARBA" id="ARBA00023027"/>
    </source>
</evidence>
<dbReference type="InterPro" id="IPR001709">
    <property type="entry name" value="Flavoprot_Pyr_Nucl_cyt_Rdtase"/>
</dbReference>
<dbReference type="InterPro" id="IPR001433">
    <property type="entry name" value="OxRdtase_FAD/NAD-bd"/>
</dbReference>
<proteinExistence type="inferred from homology"/>
<evidence type="ECO:0000256" key="2">
    <source>
        <dbReference type="ARBA" id="ARBA00002972"/>
    </source>
</evidence>
<evidence type="ECO:0000256" key="25">
    <source>
        <dbReference type="ARBA" id="ARBA00030787"/>
    </source>
</evidence>
<dbReference type="SUPFAM" id="SSF63380">
    <property type="entry name" value="Riboflavin synthase domain-like"/>
    <property type="match status" value="1"/>
</dbReference>
<evidence type="ECO:0000313" key="30">
    <source>
        <dbReference type="EMBL" id="SHJ65326.1"/>
    </source>
</evidence>
<gene>
    <name evidence="27" type="primary">nqrF</name>
    <name evidence="30" type="ORF">SAMN04488508_11374</name>
</gene>
<dbReference type="InterPro" id="IPR001041">
    <property type="entry name" value="2Fe-2S_ferredoxin-type"/>
</dbReference>
<keyword evidence="27" id="KW-1133">Transmembrane helix</keyword>
<dbReference type="InterPro" id="IPR010205">
    <property type="entry name" value="NqrF"/>
</dbReference>
<organism evidence="30 31">
    <name type="scientific">Aquimarina spongiae</name>
    <dbReference type="NCBI Taxonomy" id="570521"/>
    <lineage>
        <taxon>Bacteria</taxon>
        <taxon>Pseudomonadati</taxon>
        <taxon>Bacteroidota</taxon>
        <taxon>Flavobacteriia</taxon>
        <taxon>Flavobacteriales</taxon>
        <taxon>Flavobacteriaceae</taxon>
        <taxon>Aquimarina</taxon>
    </lineage>
</organism>
<evidence type="ECO:0000256" key="24">
    <source>
        <dbReference type="ARBA" id="ARBA00030032"/>
    </source>
</evidence>
<evidence type="ECO:0000256" key="5">
    <source>
        <dbReference type="ARBA" id="ARBA00011309"/>
    </source>
</evidence>
<keyword evidence="21 27" id="KW-0830">Ubiquinone</keyword>
<evidence type="ECO:0000256" key="27">
    <source>
        <dbReference type="HAMAP-Rule" id="MF_00430"/>
    </source>
</evidence>
<evidence type="ECO:0000256" key="20">
    <source>
        <dbReference type="ARBA" id="ARBA00023065"/>
    </source>
</evidence>
<dbReference type="STRING" id="570521.SAMN04488508_11374"/>
<keyword evidence="17 27" id="KW-0411">Iron-sulfur</keyword>
<evidence type="ECO:0000256" key="17">
    <source>
        <dbReference type="ARBA" id="ARBA00023014"/>
    </source>
</evidence>
<keyword evidence="9 27" id="KW-1003">Cell membrane</keyword>
<dbReference type="SUPFAM" id="SSF54292">
    <property type="entry name" value="2Fe-2S ferredoxin-like"/>
    <property type="match status" value="1"/>
</dbReference>
<evidence type="ECO:0000256" key="11">
    <source>
        <dbReference type="ARBA" id="ARBA00022630"/>
    </source>
</evidence>
<sequence length="443" mass="49778">MLQYLNNMILLASTGGTIAITIVSFLVLILVLVGILLFAKDKLLPSGPVKITINGEKEIEVASGGTLLSTLGNEKIFLPSACGGGGTCIQCECHVLEGGGEALPTETPHFSRKELQHGARLACQVKVKQDMNIQIPEEVFGIKKWEAEVVRNYNVASFIKEFVVRIPEDMNYKAGGYIQIEIPPCEIKYSDMDITAHPEEHETPDKFQVEWDKFGLWPLVMKNTETVERAYSMASYPAEGRDIMLNVRIATPPWDRAKNGWMDVNPGVASSYIFAQKPGDKVTISGPYGEFFINESDAEMLYVGGGAGMAPMRSHLYHLFKTLETGRKVTYWYGGRSKRELFYLDHFYDLEKKFDNFKFYLALSEPLEEDNWTVKKDINDTEGDGFVGFVHNCVIDNYLNHHDAPEDIELYFCGPPLMNKAVQKMGEDFGIPDENIRFDDFGG</sequence>
<comment type="similarity">
    <text evidence="4 27">Belongs to the NqrF family.</text>
</comment>
<evidence type="ECO:0000256" key="13">
    <source>
        <dbReference type="ARBA" id="ARBA00022723"/>
    </source>
</evidence>
<keyword evidence="23 27" id="KW-0739">Sodium transport</keyword>
<dbReference type="PANTHER" id="PTHR43644">
    <property type="entry name" value="NA(+)-TRANSLOCATING NADH-QUINONE REDUCTASE SUBUNIT"/>
    <property type="match status" value="1"/>
</dbReference>
<dbReference type="PROSITE" id="PS51384">
    <property type="entry name" value="FAD_FR"/>
    <property type="match status" value="1"/>
</dbReference>
<dbReference type="Gene3D" id="3.10.20.30">
    <property type="match status" value="1"/>
</dbReference>
<feature type="binding site" evidence="27">
    <location>
        <position position="91"/>
    </location>
    <ligand>
        <name>[2Fe-2S] cluster</name>
        <dbReference type="ChEBI" id="CHEBI:190135"/>
    </ligand>
</feature>
<dbReference type="Pfam" id="PF00970">
    <property type="entry name" value="FAD_binding_6"/>
    <property type="match status" value="1"/>
</dbReference>
<keyword evidence="22 27" id="KW-0472">Membrane</keyword>
<keyword evidence="16 27" id="KW-0408">Iron</keyword>
<dbReference type="GO" id="GO:0046872">
    <property type="term" value="F:metal ion binding"/>
    <property type="evidence" value="ECO:0007669"/>
    <property type="project" value="UniProtKB-KW"/>
</dbReference>
<name>A0A1M6L2E3_9FLAO</name>
<keyword evidence="11 27" id="KW-0285">Flavoprotein</keyword>
<dbReference type="HAMAP" id="MF_00430">
    <property type="entry name" value="NqrF"/>
    <property type="match status" value="1"/>
</dbReference>
<dbReference type="Gene3D" id="2.40.30.10">
    <property type="entry name" value="Translation factors"/>
    <property type="match status" value="1"/>
</dbReference>
<evidence type="ECO:0000256" key="9">
    <source>
        <dbReference type="ARBA" id="ARBA00022475"/>
    </source>
</evidence>
<evidence type="ECO:0000256" key="7">
    <source>
        <dbReference type="ARBA" id="ARBA00019729"/>
    </source>
</evidence>
<evidence type="ECO:0000256" key="10">
    <source>
        <dbReference type="ARBA" id="ARBA00022519"/>
    </source>
</evidence>
<keyword evidence="20 27" id="KW-0406">Ion transport</keyword>
<evidence type="ECO:0000256" key="3">
    <source>
        <dbReference type="ARBA" id="ARBA00004533"/>
    </source>
</evidence>
<evidence type="ECO:0000256" key="6">
    <source>
        <dbReference type="ARBA" id="ARBA00013099"/>
    </source>
</evidence>
<evidence type="ECO:0000256" key="1">
    <source>
        <dbReference type="ARBA" id="ARBA00001974"/>
    </source>
</evidence>
<keyword evidence="13 27" id="KW-0479">Metal-binding</keyword>
<dbReference type="InterPro" id="IPR036010">
    <property type="entry name" value="2Fe-2S_ferredoxin-like_sf"/>
</dbReference>
<dbReference type="EC" id="7.2.1.1" evidence="6 27"/>
<evidence type="ECO:0000259" key="29">
    <source>
        <dbReference type="PROSITE" id="PS51384"/>
    </source>
</evidence>
<dbReference type="GO" id="GO:0009055">
    <property type="term" value="F:electron transfer activity"/>
    <property type="evidence" value="ECO:0007669"/>
    <property type="project" value="UniProtKB-UniRule"/>
</dbReference>
<keyword evidence="12 27" id="KW-0001">2Fe-2S</keyword>
<evidence type="ECO:0000256" key="23">
    <source>
        <dbReference type="ARBA" id="ARBA00023201"/>
    </source>
</evidence>
<feature type="binding site" evidence="27">
    <location>
        <position position="82"/>
    </location>
    <ligand>
        <name>[2Fe-2S] cluster</name>
        <dbReference type="ChEBI" id="CHEBI:190135"/>
    </ligand>
</feature>
<comment type="cofactor">
    <cofactor evidence="27">
        <name>[2Fe-2S] cluster</name>
        <dbReference type="ChEBI" id="CHEBI:190135"/>
    </cofactor>
    <text evidence="27">Binds 1 [2Fe-2S] cluster.</text>
</comment>
<dbReference type="PRINTS" id="PR00371">
    <property type="entry name" value="FPNCR"/>
</dbReference>
<dbReference type="InterPro" id="IPR008333">
    <property type="entry name" value="Cbr1-like_FAD-bd_dom"/>
</dbReference>
<keyword evidence="10" id="KW-0997">Cell inner membrane</keyword>
<feature type="domain" description="FAD-binding FR-type" evidence="29">
    <location>
        <begin position="142"/>
        <end position="294"/>
    </location>
</feature>
<dbReference type="GO" id="GO:0016655">
    <property type="term" value="F:oxidoreductase activity, acting on NAD(P)H, quinone or similar compound as acceptor"/>
    <property type="evidence" value="ECO:0007669"/>
    <property type="project" value="InterPro"/>
</dbReference>
<dbReference type="GO" id="GO:0005886">
    <property type="term" value="C:plasma membrane"/>
    <property type="evidence" value="ECO:0007669"/>
    <property type="project" value="UniProtKB-SubCell"/>
</dbReference>
<feature type="binding site" evidence="27">
    <location>
        <position position="88"/>
    </location>
    <ligand>
        <name>[2Fe-2S] cluster</name>
        <dbReference type="ChEBI" id="CHEBI:190135"/>
    </ligand>
</feature>
<dbReference type="PANTHER" id="PTHR43644:SF1">
    <property type="entry name" value="NAD(P)H-FLAVIN REDUCTASE"/>
    <property type="match status" value="1"/>
</dbReference>
<dbReference type="Gene3D" id="3.40.50.80">
    <property type="entry name" value="Nucleotide-binding domain of ferredoxin-NADP reductase (FNR) module"/>
    <property type="match status" value="1"/>
</dbReference>
<keyword evidence="15 27" id="KW-1278">Translocase</keyword>
<evidence type="ECO:0000256" key="16">
    <source>
        <dbReference type="ARBA" id="ARBA00023004"/>
    </source>
</evidence>
<dbReference type="PROSITE" id="PS51085">
    <property type="entry name" value="2FE2S_FER_2"/>
    <property type="match status" value="1"/>
</dbReference>
<keyword evidence="31" id="KW-1185">Reference proteome</keyword>
<dbReference type="NCBIfam" id="TIGR01941">
    <property type="entry name" value="nqrF"/>
    <property type="match status" value="1"/>
</dbReference>
<dbReference type="InterPro" id="IPR017938">
    <property type="entry name" value="Riboflavin_synthase-like_b-brl"/>
</dbReference>
<accession>A0A1M6L2E3</accession>
<comment type="function">
    <text evidence="2 27">NQR complex catalyzes the reduction of ubiquinone-1 to ubiquinol by two successive reactions, coupled with the transport of Na(+) ions from the cytoplasm to the periplasm. The first step is catalyzed by NqrF, which accepts electrons from NADH and reduces ubiquinone-1 to ubisemiquinone by a one-electron transfer pathway.</text>
</comment>
<evidence type="ECO:0000259" key="28">
    <source>
        <dbReference type="PROSITE" id="PS51085"/>
    </source>
</evidence>
<evidence type="ECO:0000256" key="22">
    <source>
        <dbReference type="ARBA" id="ARBA00023136"/>
    </source>
</evidence>
<evidence type="ECO:0000313" key="31">
    <source>
        <dbReference type="Proteomes" id="UP000184432"/>
    </source>
</evidence>
<dbReference type="InterPro" id="IPR039261">
    <property type="entry name" value="FNR_nucleotide-bd"/>
</dbReference>
<evidence type="ECO:0000256" key="12">
    <source>
        <dbReference type="ARBA" id="ARBA00022714"/>
    </source>
</evidence>
<keyword evidence="8 27" id="KW-0813">Transport</keyword>
<keyword evidence="19 27" id="KW-0915">Sodium</keyword>
<dbReference type="InterPro" id="IPR012675">
    <property type="entry name" value="Beta-grasp_dom_sf"/>
</dbReference>